<dbReference type="GO" id="GO:0004523">
    <property type="term" value="F:RNA-DNA hybrid ribonuclease activity"/>
    <property type="evidence" value="ECO:0007669"/>
    <property type="project" value="InterPro"/>
</dbReference>
<gene>
    <name evidence="3" type="primary">LOC110777953</name>
    <name evidence="4" type="synonym">LOC130467429</name>
</gene>
<dbReference type="KEGG" id="soe:110777953"/>
<dbReference type="Proteomes" id="UP000813463">
    <property type="component" value="Chromosome 2"/>
</dbReference>
<name>A0A9R0HWA2_SPIOL</name>
<dbReference type="PANTHER" id="PTHR47074:SF21">
    <property type="entry name" value="RNASE H TYPE-1 DOMAIN-CONTAINING PROTEIN"/>
    <property type="match status" value="1"/>
</dbReference>
<evidence type="ECO:0000313" key="3">
    <source>
        <dbReference type="RefSeq" id="XP_021838216.1"/>
    </source>
</evidence>
<dbReference type="SUPFAM" id="SSF53098">
    <property type="entry name" value="Ribonuclease H-like"/>
    <property type="match status" value="1"/>
</dbReference>
<dbReference type="InterPro" id="IPR044730">
    <property type="entry name" value="RNase_H-like_dom_plant"/>
</dbReference>
<accession>A0A9R0HWA2</accession>
<organism evidence="2 3">
    <name type="scientific">Spinacia oleracea</name>
    <name type="common">Spinach</name>
    <dbReference type="NCBI Taxonomy" id="3562"/>
    <lineage>
        <taxon>Eukaryota</taxon>
        <taxon>Viridiplantae</taxon>
        <taxon>Streptophyta</taxon>
        <taxon>Embryophyta</taxon>
        <taxon>Tracheophyta</taxon>
        <taxon>Spermatophyta</taxon>
        <taxon>Magnoliopsida</taxon>
        <taxon>eudicotyledons</taxon>
        <taxon>Gunneridae</taxon>
        <taxon>Pentapetalae</taxon>
        <taxon>Caryophyllales</taxon>
        <taxon>Chenopodiaceae</taxon>
        <taxon>Chenopodioideae</taxon>
        <taxon>Anserineae</taxon>
        <taxon>Spinacia</taxon>
    </lineage>
</organism>
<dbReference type="GO" id="GO:0003676">
    <property type="term" value="F:nucleic acid binding"/>
    <property type="evidence" value="ECO:0007669"/>
    <property type="project" value="InterPro"/>
</dbReference>
<dbReference type="Gene3D" id="3.30.420.10">
    <property type="entry name" value="Ribonuclease H-like superfamily/Ribonuclease H"/>
    <property type="match status" value="1"/>
</dbReference>
<dbReference type="AlphaFoldDB" id="A0A9R0HWA2"/>
<dbReference type="CDD" id="cd06222">
    <property type="entry name" value="RNase_H_like"/>
    <property type="match status" value="1"/>
</dbReference>
<dbReference type="InterPro" id="IPR012337">
    <property type="entry name" value="RNaseH-like_sf"/>
</dbReference>
<proteinExistence type="predicted"/>
<dbReference type="RefSeq" id="XP_021838216.1">
    <property type="nucleotide sequence ID" value="XM_021982524.1"/>
</dbReference>
<dbReference type="RefSeq" id="XP_056691913.1">
    <property type="nucleotide sequence ID" value="XM_056835935.1"/>
</dbReference>
<dbReference type="PANTHER" id="PTHR47074">
    <property type="entry name" value="BNAC02G40300D PROTEIN"/>
    <property type="match status" value="1"/>
</dbReference>
<sequence>MAEDLLHFLRDCEWATEFWWGCDVEFRCVSAQSFREWLAWVINSMPKQRVEQFIMFVWHIWKSRNELLFDKIHCSKIHCSTGLAKQRALDLLGEYQGADTKSTTGGQRNMVKWKVPDVDTIKVNFEPALDLDGGRIGIGVIARNNSGDIVLVKAGLAYARGDAERAEAMAALEAVQVARAHGVWQRIVFEGDAQTIVRALEGELQRRGDIQLYIDDVISLCSSFNWCKFNFCYRNCNEAAHRIAKWALASDCERMWVDEGPSWLQNVVISDLSN</sequence>
<dbReference type="InterPro" id="IPR052929">
    <property type="entry name" value="RNase_H-like_EbsB-rel"/>
</dbReference>
<dbReference type="Pfam" id="PF13456">
    <property type="entry name" value="RVT_3"/>
    <property type="match status" value="1"/>
</dbReference>
<dbReference type="GeneID" id="110777953"/>
<dbReference type="OrthoDB" id="1906820at2759"/>
<feature type="domain" description="RNase H type-1" evidence="1">
    <location>
        <begin position="137"/>
        <end position="247"/>
    </location>
</feature>
<protein>
    <submittedName>
        <fullName evidence="3">Uncharacterized protein LOC110777953</fullName>
    </submittedName>
</protein>
<reference evidence="3" key="2">
    <citation type="submission" date="2025-04" db="UniProtKB">
        <authorList>
            <consortium name="RefSeq"/>
        </authorList>
    </citation>
    <scope>IDENTIFICATION</scope>
    <source>
        <tissue evidence="4">Leaf</tissue>
    </source>
</reference>
<evidence type="ECO:0000259" key="1">
    <source>
        <dbReference type="Pfam" id="PF13456"/>
    </source>
</evidence>
<reference evidence="2" key="1">
    <citation type="journal article" date="2021" name="Nat. Commun.">
        <title>Genomic analyses provide insights into spinach domestication and the genetic basis of agronomic traits.</title>
        <authorList>
            <person name="Cai X."/>
            <person name="Sun X."/>
            <person name="Xu C."/>
            <person name="Sun H."/>
            <person name="Wang X."/>
            <person name="Ge C."/>
            <person name="Zhang Z."/>
            <person name="Wang Q."/>
            <person name="Fei Z."/>
            <person name="Jiao C."/>
            <person name="Wang Q."/>
        </authorList>
    </citation>
    <scope>NUCLEOTIDE SEQUENCE [LARGE SCALE GENOMIC DNA]</scope>
    <source>
        <strain evidence="2">cv. Varoflay</strain>
    </source>
</reference>
<dbReference type="InterPro" id="IPR036397">
    <property type="entry name" value="RNaseH_sf"/>
</dbReference>
<evidence type="ECO:0000313" key="4">
    <source>
        <dbReference type="RefSeq" id="XP_056691913.1"/>
    </source>
</evidence>
<dbReference type="InterPro" id="IPR002156">
    <property type="entry name" value="RNaseH_domain"/>
</dbReference>
<evidence type="ECO:0000313" key="2">
    <source>
        <dbReference type="Proteomes" id="UP000813463"/>
    </source>
</evidence>
<keyword evidence="2" id="KW-1185">Reference proteome</keyword>